<evidence type="ECO:0008006" key="4">
    <source>
        <dbReference type="Google" id="ProtNLM"/>
    </source>
</evidence>
<evidence type="ECO:0000256" key="1">
    <source>
        <dbReference type="SAM" id="Phobius"/>
    </source>
</evidence>
<dbReference type="AlphaFoldDB" id="A0A1H5FIJ9"/>
<reference evidence="2 3" key="1">
    <citation type="submission" date="2016-10" db="EMBL/GenBank/DDBJ databases">
        <authorList>
            <person name="de Groot N.N."/>
        </authorList>
    </citation>
    <scope>NUCLEOTIDE SEQUENCE [LARGE SCALE GENOMIC DNA]</scope>
    <source>
        <strain evidence="2 3">DSM 22274</strain>
    </source>
</reference>
<organism evidence="2 3">
    <name type="scientific">Arthrobacter alpinus</name>
    <dbReference type="NCBI Taxonomy" id="656366"/>
    <lineage>
        <taxon>Bacteria</taxon>
        <taxon>Bacillati</taxon>
        <taxon>Actinomycetota</taxon>
        <taxon>Actinomycetes</taxon>
        <taxon>Micrococcales</taxon>
        <taxon>Micrococcaceae</taxon>
        <taxon>Arthrobacter</taxon>
    </lineage>
</organism>
<keyword evidence="1" id="KW-1133">Transmembrane helix</keyword>
<dbReference type="EMBL" id="FNTV01000001">
    <property type="protein sequence ID" value="SEE03242.1"/>
    <property type="molecule type" value="Genomic_DNA"/>
</dbReference>
<evidence type="ECO:0000313" key="2">
    <source>
        <dbReference type="EMBL" id="SEE03242.1"/>
    </source>
</evidence>
<keyword evidence="1" id="KW-0472">Membrane</keyword>
<protein>
    <recommendedName>
        <fullName evidence="4">LPXTG-motif cell wall anchor domain-containing protein</fullName>
    </recommendedName>
</protein>
<evidence type="ECO:0000313" key="3">
    <source>
        <dbReference type="Proteomes" id="UP000182725"/>
    </source>
</evidence>
<dbReference type="RefSeq" id="WP_157884096.1">
    <property type="nucleotide sequence ID" value="NZ_CP013745.1"/>
</dbReference>
<dbReference type="Proteomes" id="UP000182725">
    <property type="component" value="Unassembled WGS sequence"/>
</dbReference>
<gene>
    <name evidence="2" type="ORF">SAMN04489740_0518</name>
</gene>
<sequence>MYGPKIGGGGTAAGAGALAATGAGPLGWYLLIAAVVLVAGFFLLRSVSRKKQSVQ</sequence>
<accession>A0A1H5FIJ9</accession>
<proteinExistence type="predicted"/>
<keyword evidence="1" id="KW-0812">Transmembrane</keyword>
<name>A0A1H5FIJ9_9MICC</name>
<feature type="transmembrane region" description="Helical" evidence="1">
    <location>
        <begin position="26"/>
        <end position="44"/>
    </location>
</feature>